<protein>
    <submittedName>
        <fullName evidence="3">Zinc-ribbon domain-containing protein</fullName>
    </submittedName>
</protein>
<keyword evidence="1" id="KW-1133">Transmembrane helix</keyword>
<dbReference type="InterPro" id="IPR026870">
    <property type="entry name" value="Zinc_ribbon_dom"/>
</dbReference>
<organism evidence="3">
    <name type="scientific">candidate division WOR-3 bacterium</name>
    <dbReference type="NCBI Taxonomy" id="2052148"/>
    <lineage>
        <taxon>Bacteria</taxon>
        <taxon>Bacteria division WOR-3</taxon>
    </lineage>
</organism>
<dbReference type="EMBL" id="DRTB01000249">
    <property type="protein sequence ID" value="HHE05070.1"/>
    <property type="molecule type" value="Genomic_DNA"/>
</dbReference>
<proteinExistence type="predicted"/>
<feature type="transmembrane region" description="Helical" evidence="1">
    <location>
        <begin position="177"/>
        <end position="210"/>
    </location>
</feature>
<gene>
    <name evidence="3" type="ORF">ENL19_03290</name>
</gene>
<feature type="domain" description="Zinc-ribbon" evidence="2">
    <location>
        <begin position="92"/>
        <end position="112"/>
    </location>
</feature>
<evidence type="ECO:0000256" key="1">
    <source>
        <dbReference type="SAM" id="Phobius"/>
    </source>
</evidence>
<evidence type="ECO:0000313" key="3">
    <source>
        <dbReference type="EMBL" id="HHE05070.1"/>
    </source>
</evidence>
<name>A0A7C5HC05_UNCW3</name>
<evidence type="ECO:0000259" key="2">
    <source>
        <dbReference type="Pfam" id="PF13240"/>
    </source>
</evidence>
<comment type="caution">
    <text evidence="3">The sequence shown here is derived from an EMBL/GenBank/DDBJ whole genome shotgun (WGS) entry which is preliminary data.</text>
</comment>
<feature type="transmembrane region" description="Helical" evidence="1">
    <location>
        <begin position="132"/>
        <end position="157"/>
    </location>
</feature>
<keyword evidence="1" id="KW-0812">Transmembrane</keyword>
<dbReference type="Pfam" id="PF13240">
    <property type="entry name" value="Zn_Ribbon_1"/>
    <property type="match status" value="1"/>
</dbReference>
<dbReference type="AlphaFoldDB" id="A0A7C5HC05"/>
<keyword evidence="1" id="KW-0472">Membrane</keyword>
<accession>A0A7C5HC05</accession>
<reference evidence="3" key="1">
    <citation type="journal article" date="2020" name="mSystems">
        <title>Genome- and Community-Level Interaction Insights into Carbon Utilization and Element Cycling Functions of Hydrothermarchaeota in Hydrothermal Sediment.</title>
        <authorList>
            <person name="Zhou Z."/>
            <person name="Liu Y."/>
            <person name="Xu W."/>
            <person name="Pan J."/>
            <person name="Luo Z.H."/>
            <person name="Li M."/>
        </authorList>
    </citation>
    <scope>NUCLEOTIDE SEQUENCE [LARGE SCALE GENOMIC DNA]</scope>
    <source>
        <strain evidence="3">HyVt-74</strain>
    </source>
</reference>
<dbReference type="Proteomes" id="UP000886110">
    <property type="component" value="Unassembled WGS sequence"/>
</dbReference>
<sequence>MNFREAEEKYAKLRKDYDDGLITLDEFKAQVKSLIVKDHDGNIWSIGIKSGKWYKKVGNEWVRTEPPRTTETQRLIIENLLPDEEEENSLICPKCGKEVPAYYVFCPYCGARIREDEEAIEREYSLKKIEPFSLAFIIGGFGIIIGVIAGAFAEVLAPKLLVKLGLTFPNLGILWKSFIYSLLTGVFSFFLFFLIGFILALLANLILSIFGGLKFSLS</sequence>